<dbReference type="GO" id="GO:0016559">
    <property type="term" value="P:peroxisome fission"/>
    <property type="evidence" value="ECO:0007669"/>
    <property type="project" value="InterPro"/>
</dbReference>
<dbReference type="EMBL" id="QJNU01000016">
    <property type="protein sequence ID" value="RYP10597.1"/>
    <property type="molecule type" value="Genomic_DNA"/>
</dbReference>
<evidence type="ECO:0000256" key="2">
    <source>
        <dbReference type="ARBA" id="ARBA00023136"/>
    </source>
</evidence>
<reference evidence="6 7" key="1">
    <citation type="submission" date="2018-06" db="EMBL/GenBank/DDBJ databases">
        <title>Complete Genomes of Monosporascus.</title>
        <authorList>
            <person name="Robinson A.J."/>
            <person name="Natvig D.O."/>
        </authorList>
    </citation>
    <scope>NUCLEOTIDE SEQUENCE [LARGE SCALE GENOMIC DNA]</scope>
    <source>
        <strain evidence="6 7">CBS 110550</strain>
    </source>
</reference>
<feature type="region of interest" description="Disordered" evidence="5">
    <location>
        <begin position="217"/>
        <end position="237"/>
    </location>
</feature>
<dbReference type="GO" id="GO:0005778">
    <property type="term" value="C:peroxisomal membrane"/>
    <property type="evidence" value="ECO:0007669"/>
    <property type="project" value="UniProtKB-SubCell"/>
</dbReference>
<comment type="subcellular location">
    <subcellularLocation>
        <location evidence="4">Peroxisome membrane</location>
    </subcellularLocation>
</comment>
<evidence type="ECO:0000256" key="3">
    <source>
        <dbReference type="ARBA" id="ARBA00023140"/>
    </source>
</evidence>
<sequence>MARKFEQFVRFTTDSVGLERTLRLFQAVTQILSAYTLPFNLLIHLLTLSTEKPHSPASTHAILLALRQRFALARRFLRLFRFLESFSAAQKLYVSIASTAAEGPGDSKAPRRLGDPGVDAEVWLDIFGRTFNGMYLLLEASTIVDALEIDGLAVWAPQTGRRVSVEAQRFWLFALVCGLLAGLARIVKVLAYAPVPSAGEDYSRGMLDESREISRAVPAGQEGKSKTEKDLKNQKPANLRQVVEERRKAWEMGRRESQAKVRGLTCSVMANALDIALPGTAVGWLDLETGTVGVAMFITSILTGWDVWERCGREVSGIR</sequence>
<gene>
    <name evidence="6" type="ORF">DL764_000567</name>
</gene>
<dbReference type="PANTHER" id="PTHR12652:SF23">
    <property type="entry name" value="MICROBODY (PEROXISOME) PROLIFERATION PROTEIN PEROXIN 11B (EUROFUNG)"/>
    <property type="match status" value="1"/>
</dbReference>
<evidence type="ECO:0000313" key="7">
    <source>
        <dbReference type="Proteomes" id="UP000293360"/>
    </source>
</evidence>
<organism evidence="6 7">
    <name type="scientific">Monosporascus ibericus</name>
    <dbReference type="NCBI Taxonomy" id="155417"/>
    <lineage>
        <taxon>Eukaryota</taxon>
        <taxon>Fungi</taxon>
        <taxon>Dikarya</taxon>
        <taxon>Ascomycota</taxon>
        <taxon>Pezizomycotina</taxon>
        <taxon>Sordariomycetes</taxon>
        <taxon>Xylariomycetidae</taxon>
        <taxon>Xylariales</taxon>
        <taxon>Xylariales incertae sedis</taxon>
        <taxon>Monosporascus</taxon>
    </lineage>
</organism>
<evidence type="ECO:0000256" key="5">
    <source>
        <dbReference type="SAM" id="MobiDB-lite"/>
    </source>
</evidence>
<protein>
    <submittedName>
        <fullName evidence="6">Uncharacterized protein</fullName>
    </submittedName>
</protein>
<keyword evidence="1" id="KW-0962">Peroxisome biogenesis</keyword>
<feature type="compositionally biased region" description="Basic and acidic residues" evidence="5">
    <location>
        <begin position="223"/>
        <end position="233"/>
    </location>
</feature>
<keyword evidence="2" id="KW-0472">Membrane</keyword>
<accession>A0A4Q4TWF3</accession>
<dbReference type="AlphaFoldDB" id="A0A4Q4TWF3"/>
<proteinExistence type="predicted"/>
<dbReference type="Proteomes" id="UP000293360">
    <property type="component" value="Unassembled WGS sequence"/>
</dbReference>
<dbReference type="InterPro" id="IPR008733">
    <property type="entry name" value="PEX11"/>
</dbReference>
<keyword evidence="3" id="KW-0576">Peroxisome</keyword>
<evidence type="ECO:0000256" key="1">
    <source>
        <dbReference type="ARBA" id="ARBA00022593"/>
    </source>
</evidence>
<comment type="caution">
    <text evidence="6">The sequence shown here is derived from an EMBL/GenBank/DDBJ whole genome shotgun (WGS) entry which is preliminary data.</text>
</comment>
<dbReference type="OrthoDB" id="3636394at2759"/>
<evidence type="ECO:0000313" key="6">
    <source>
        <dbReference type="EMBL" id="RYP10597.1"/>
    </source>
</evidence>
<evidence type="ECO:0000256" key="4">
    <source>
        <dbReference type="ARBA" id="ARBA00046271"/>
    </source>
</evidence>
<dbReference type="Pfam" id="PF05648">
    <property type="entry name" value="PEX11"/>
    <property type="match status" value="2"/>
</dbReference>
<dbReference type="PANTHER" id="PTHR12652">
    <property type="entry name" value="PEROXISOMAL BIOGENESIS FACTOR 11"/>
    <property type="match status" value="1"/>
</dbReference>
<name>A0A4Q4TWF3_9PEZI</name>
<keyword evidence="7" id="KW-1185">Reference proteome</keyword>